<dbReference type="Pfam" id="PF05133">
    <property type="entry name" value="SPP1_portal"/>
    <property type="match status" value="1"/>
</dbReference>
<dbReference type="RefSeq" id="WP_100542920.1">
    <property type="nucleotide sequence ID" value="NZ_PHQY01000586.1"/>
</dbReference>
<sequence>MGFFPFQGAGTETDKLNTIIEEGAKKGITSKKRIEKEIAEFKVSEKRSWMFEGDNYFEGKHNILTRKRMVIGRGGEKEEATNLPNNKRVDNQYGKLVNQKVNYLFAKPLTLETESGAYQKELKLVLNNRFHKTLRNLGEHAFNHGLAWIYPYYNERGEFSFMLIPAYQVLPYWKDAERTILDYAVRIYSVEEWKGDKKEIIEKVEIYTVDGIERYILENDKLIPDVELGETATYLNVTKGGLSEGRNWERVPLIPFRYNSREIPLIKSVKSLQDGINEILSDFNNNMQEDARSTILVVHNYDGQDLGEFRYNLAKYGAVKVRSDGVKGGIDTLSVEVNKDNYESILTLFKKALVENGKGYDSKDDRMSNNPNQMNIQSMYLDIDLDANGIETEFQASFEELLWFVNKYLEHIGKGNFDTETVKVIFNRDILINESEVIDSLSKSTDLSLETRITQHPYVSDPKLELERVKKERQERINEFDGYDDHFKTMNSKSGEGNGQE</sequence>
<dbReference type="AlphaFoldDB" id="A0A2M9Q757"/>
<feature type="region of interest" description="Disordered" evidence="1">
    <location>
        <begin position="480"/>
        <end position="501"/>
    </location>
</feature>
<dbReference type="EMBL" id="PHQY01000586">
    <property type="protein sequence ID" value="PJO43914.1"/>
    <property type="molecule type" value="Genomic_DNA"/>
</dbReference>
<accession>A0A2M9Q757</accession>
<comment type="caution">
    <text evidence="2">The sequence shown here is derived from an EMBL/GenBank/DDBJ whole genome shotgun (WGS) entry which is preliminary data.</text>
</comment>
<proteinExistence type="predicted"/>
<gene>
    <name evidence="2" type="ORF">CWD94_09995</name>
</gene>
<evidence type="ECO:0000313" key="2">
    <source>
        <dbReference type="EMBL" id="PJO43914.1"/>
    </source>
</evidence>
<name>A0A2M9Q757_9BACI</name>
<reference evidence="2 3" key="1">
    <citation type="submission" date="2017-11" db="EMBL/GenBank/DDBJ databases">
        <title>Bacterial isolate from king chilli rhizosphere.</title>
        <authorList>
            <person name="Takhelmayum P."/>
            <person name="Sarangthem I."/>
        </authorList>
    </citation>
    <scope>NUCLEOTIDE SEQUENCE [LARGE SCALE GENOMIC DNA]</scope>
    <source>
        <strain evidence="3">t26</strain>
    </source>
</reference>
<protein>
    <submittedName>
        <fullName evidence="2">Phage portal protein</fullName>
    </submittedName>
</protein>
<organism evidence="2 3">
    <name type="scientific">Lysinibacillus xylanilyticus</name>
    <dbReference type="NCBI Taxonomy" id="582475"/>
    <lineage>
        <taxon>Bacteria</taxon>
        <taxon>Bacillati</taxon>
        <taxon>Bacillota</taxon>
        <taxon>Bacilli</taxon>
        <taxon>Bacillales</taxon>
        <taxon>Bacillaceae</taxon>
        <taxon>Lysinibacillus</taxon>
    </lineage>
</organism>
<dbReference type="Proteomes" id="UP000232101">
    <property type="component" value="Unassembled WGS sequence"/>
</dbReference>
<dbReference type="InterPro" id="IPR021145">
    <property type="entry name" value="Portal_protein_SPP1_Gp6-like"/>
</dbReference>
<evidence type="ECO:0000256" key="1">
    <source>
        <dbReference type="SAM" id="MobiDB-lite"/>
    </source>
</evidence>
<evidence type="ECO:0000313" key="3">
    <source>
        <dbReference type="Proteomes" id="UP000232101"/>
    </source>
</evidence>